<dbReference type="PROSITE" id="PS00141">
    <property type="entry name" value="ASP_PROTEASE"/>
    <property type="match status" value="2"/>
</dbReference>
<dbReference type="EMBL" id="JAQJAN010000011">
    <property type="protein sequence ID" value="KAJ5719275.1"/>
    <property type="molecule type" value="Genomic_DNA"/>
</dbReference>
<evidence type="ECO:0000256" key="14">
    <source>
        <dbReference type="SAM" id="SignalP"/>
    </source>
</evidence>
<comment type="similarity">
    <text evidence="4 13">Belongs to the peptidase A1 family.</text>
</comment>
<feature type="domain" description="Peptidase A1" evidence="15">
    <location>
        <begin position="85"/>
        <end position="388"/>
    </location>
</feature>
<keyword evidence="8 13" id="KW-0645">Protease</keyword>
<dbReference type="FunFam" id="2.40.70.10:FF:000024">
    <property type="entry name" value="Endothiapepsin"/>
    <property type="match status" value="1"/>
</dbReference>
<evidence type="ECO:0000256" key="1">
    <source>
        <dbReference type="ARBA" id="ARBA00000043"/>
    </source>
</evidence>
<keyword evidence="10 13" id="KW-0378">Hydrolase</keyword>
<keyword evidence="7" id="KW-0964">Secreted</keyword>
<comment type="subcellular location">
    <subcellularLocation>
        <location evidence="3">Secreted</location>
    </subcellularLocation>
</comment>
<name>A0AAD6MUA7_9EURO</name>
<gene>
    <name evidence="16" type="ORF">N7493_007730</name>
</gene>
<feature type="signal peptide" evidence="14">
    <location>
        <begin position="1"/>
        <end position="20"/>
    </location>
</feature>
<dbReference type="Proteomes" id="UP001215712">
    <property type="component" value="Unassembled WGS sequence"/>
</dbReference>
<keyword evidence="17" id="KW-1185">Reference proteome</keyword>
<evidence type="ECO:0000256" key="2">
    <source>
        <dbReference type="ARBA" id="ARBA00002983"/>
    </source>
</evidence>
<evidence type="ECO:0000256" key="4">
    <source>
        <dbReference type="ARBA" id="ARBA00007447"/>
    </source>
</evidence>
<dbReference type="InterPro" id="IPR021109">
    <property type="entry name" value="Peptidase_aspartic_dom_sf"/>
</dbReference>
<evidence type="ECO:0000256" key="6">
    <source>
        <dbReference type="ARBA" id="ARBA00013206"/>
    </source>
</evidence>
<evidence type="ECO:0000313" key="17">
    <source>
        <dbReference type="Proteomes" id="UP001215712"/>
    </source>
</evidence>
<dbReference type="PANTHER" id="PTHR47966:SF2">
    <property type="entry name" value="ASPERGILLOPEPSIN-1-RELATED"/>
    <property type="match status" value="1"/>
</dbReference>
<dbReference type="InterPro" id="IPR034163">
    <property type="entry name" value="Aspergillopepsin-like_cat_dom"/>
</dbReference>
<keyword evidence="11" id="KW-1015">Disulfide bond</keyword>
<dbReference type="EC" id="3.4.23.20" evidence="6"/>
<dbReference type="Gene3D" id="2.40.70.10">
    <property type="entry name" value="Acid Proteases"/>
    <property type="match status" value="2"/>
</dbReference>
<accession>A0AAD6MUA7</accession>
<evidence type="ECO:0000256" key="7">
    <source>
        <dbReference type="ARBA" id="ARBA00022525"/>
    </source>
</evidence>
<dbReference type="Pfam" id="PF00026">
    <property type="entry name" value="Asp"/>
    <property type="match status" value="1"/>
</dbReference>
<dbReference type="GO" id="GO:0006508">
    <property type="term" value="P:proteolysis"/>
    <property type="evidence" value="ECO:0007669"/>
    <property type="project" value="UniProtKB-KW"/>
</dbReference>
<dbReference type="CDD" id="cd06097">
    <property type="entry name" value="Aspergillopepsin_like"/>
    <property type="match status" value="1"/>
</dbReference>
<comment type="subunit">
    <text evidence="5">Monomer.</text>
</comment>
<protein>
    <recommendedName>
        <fullName evidence="6">penicillopepsin</fullName>
        <ecNumber evidence="6">3.4.23.20</ecNumber>
    </recommendedName>
</protein>
<dbReference type="InterPro" id="IPR001969">
    <property type="entry name" value="Aspartic_peptidase_AS"/>
</dbReference>
<keyword evidence="14" id="KW-0732">Signal</keyword>
<evidence type="ECO:0000256" key="5">
    <source>
        <dbReference type="ARBA" id="ARBA00011245"/>
    </source>
</evidence>
<dbReference type="InterPro" id="IPR001461">
    <property type="entry name" value="Aspartic_peptidase_A1"/>
</dbReference>
<evidence type="ECO:0000256" key="9">
    <source>
        <dbReference type="ARBA" id="ARBA00022750"/>
    </source>
</evidence>
<feature type="active site" evidence="12">
    <location>
        <position position="280"/>
    </location>
</feature>
<dbReference type="GO" id="GO:0004190">
    <property type="term" value="F:aspartic-type endopeptidase activity"/>
    <property type="evidence" value="ECO:0007669"/>
    <property type="project" value="UniProtKB-KW"/>
</dbReference>
<dbReference type="InterPro" id="IPR033121">
    <property type="entry name" value="PEPTIDASE_A1"/>
</dbReference>
<dbReference type="SUPFAM" id="SSF50630">
    <property type="entry name" value="Acid proteases"/>
    <property type="match status" value="1"/>
</dbReference>
<reference evidence="16" key="2">
    <citation type="submission" date="2023-01" db="EMBL/GenBank/DDBJ databases">
        <authorList>
            <person name="Petersen C."/>
        </authorList>
    </citation>
    <scope>NUCLEOTIDE SEQUENCE</scope>
    <source>
        <strain evidence="16">IBT 17514</strain>
    </source>
</reference>
<feature type="active site" evidence="12">
    <location>
        <position position="101"/>
    </location>
</feature>
<keyword evidence="9 13" id="KW-0064">Aspartyl protease</keyword>
<evidence type="ECO:0000256" key="12">
    <source>
        <dbReference type="PIRSR" id="PIRSR601461-1"/>
    </source>
</evidence>
<evidence type="ECO:0000256" key="13">
    <source>
        <dbReference type="RuleBase" id="RU000454"/>
    </source>
</evidence>
<comment type="catalytic activity">
    <reaction evidence="1">
        <text>Hydrolysis of proteins with broad specificity similar to that of pepsin A, preferring hydrophobic residues at P1 and P1', but also cleaving 20-Gly-|-Glu-21 in the B chain of insulin. Clots milk, and activates trypsinogen.</text>
        <dbReference type="EC" id="3.4.23.20"/>
    </reaction>
</comment>
<dbReference type="GO" id="GO:0005576">
    <property type="term" value="C:extracellular region"/>
    <property type="evidence" value="ECO:0007669"/>
    <property type="project" value="UniProtKB-SubCell"/>
</dbReference>
<dbReference type="PROSITE" id="PS51767">
    <property type="entry name" value="PEPTIDASE_A1"/>
    <property type="match status" value="1"/>
</dbReference>
<evidence type="ECO:0000256" key="8">
    <source>
        <dbReference type="ARBA" id="ARBA00022670"/>
    </source>
</evidence>
<dbReference type="PRINTS" id="PR00792">
    <property type="entry name" value="PEPSIN"/>
</dbReference>
<organism evidence="16 17">
    <name type="scientific">Penicillium malachiteum</name>
    <dbReference type="NCBI Taxonomy" id="1324776"/>
    <lineage>
        <taxon>Eukaryota</taxon>
        <taxon>Fungi</taxon>
        <taxon>Dikarya</taxon>
        <taxon>Ascomycota</taxon>
        <taxon>Pezizomycotina</taxon>
        <taxon>Eurotiomycetes</taxon>
        <taxon>Eurotiomycetidae</taxon>
        <taxon>Eurotiales</taxon>
        <taxon>Aspergillaceae</taxon>
        <taxon>Penicillium</taxon>
    </lineage>
</organism>
<evidence type="ECO:0000256" key="11">
    <source>
        <dbReference type="ARBA" id="ARBA00023157"/>
    </source>
</evidence>
<dbReference type="AlphaFoldDB" id="A0AAD6MUA7"/>
<proteinExistence type="inferred from homology"/>
<sequence>MVVFSKITVALAGLASVSSAIPTGGKKNTFSVNQVAIPATKTKNFANNYARALAKYGVSVPSHIEAAAQQSGSATTTPESNDEEYLTPVNVGGTTLNLDFDTGSADLWVFSSELPSSEQSGHALYKPSNGTKLSGYTWSISYGDGSSASGDVYKDTVSVGTVKATGQAVEAASKISAQFTQDQNNDGLLGLAFSSINTVKPKSQTTFFDTVKSTLASPLFAVALKHNAPGTYDFGFVDSSKYTGSLAYADVDSSQGFWEFTADSYKVGTQSGGSIKGIADTGTTLLLLDDEVVSAYYKQVSGAKESSSAGGYTFDCSATLPDFTVTISGYDAVVPGSLINYAPASEGSSTCLGGIQSNSGIGFSIFGDIFLKSQYVVFDSNGPRLGFAAQSS</sequence>
<evidence type="ECO:0000259" key="15">
    <source>
        <dbReference type="PROSITE" id="PS51767"/>
    </source>
</evidence>
<dbReference type="PANTHER" id="PTHR47966">
    <property type="entry name" value="BETA-SITE APP-CLEAVING ENZYME, ISOFORM A-RELATED"/>
    <property type="match status" value="1"/>
</dbReference>
<reference evidence="16" key="1">
    <citation type="journal article" date="2023" name="IMA Fungus">
        <title>Comparative genomic study of the Penicillium genus elucidates a diverse pangenome and 15 lateral gene transfer events.</title>
        <authorList>
            <person name="Petersen C."/>
            <person name="Sorensen T."/>
            <person name="Nielsen M.R."/>
            <person name="Sondergaard T.E."/>
            <person name="Sorensen J.L."/>
            <person name="Fitzpatrick D.A."/>
            <person name="Frisvad J.C."/>
            <person name="Nielsen K.L."/>
        </authorList>
    </citation>
    <scope>NUCLEOTIDE SEQUENCE</scope>
    <source>
        <strain evidence="16">IBT 17514</strain>
    </source>
</reference>
<comment type="function">
    <text evidence="2">Secreted aspartic endopeptidase that allows assimilation of proteinaceous substrates. The scissile peptide bond is attacked by a nucleophilic water molecule activated by two aspartic residues in the active site. Shows a broad primary substrate specificity. Favors hydrophobic residues at the P1 and P1' positions, but can also activate trypsinogen and hydrolyze the B chain of insulin between positions 'Gly-20' and 'Glu-21'.</text>
</comment>
<comment type="caution">
    <text evidence="16">The sequence shown here is derived from an EMBL/GenBank/DDBJ whole genome shotgun (WGS) entry which is preliminary data.</text>
</comment>
<evidence type="ECO:0000313" key="16">
    <source>
        <dbReference type="EMBL" id="KAJ5719275.1"/>
    </source>
</evidence>
<evidence type="ECO:0000256" key="10">
    <source>
        <dbReference type="ARBA" id="ARBA00022801"/>
    </source>
</evidence>
<dbReference type="FunFam" id="2.40.70.10:FF:000026">
    <property type="entry name" value="Endothiapepsin"/>
    <property type="match status" value="1"/>
</dbReference>
<evidence type="ECO:0000256" key="3">
    <source>
        <dbReference type="ARBA" id="ARBA00004613"/>
    </source>
</evidence>
<feature type="chain" id="PRO_5042242583" description="penicillopepsin" evidence="14">
    <location>
        <begin position="21"/>
        <end position="392"/>
    </location>
</feature>